<dbReference type="Gene3D" id="3.30.450.40">
    <property type="match status" value="1"/>
</dbReference>
<evidence type="ECO:0000256" key="9">
    <source>
        <dbReference type="ARBA" id="ARBA00022842"/>
    </source>
</evidence>
<evidence type="ECO:0000256" key="10">
    <source>
        <dbReference type="ARBA" id="ARBA00022912"/>
    </source>
</evidence>
<gene>
    <name evidence="17" type="ORF">SAMN05421773_109145</name>
</gene>
<dbReference type="Pfam" id="PF08448">
    <property type="entry name" value="PAS_4"/>
    <property type="match status" value="2"/>
</dbReference>
<proteinExistence type="predicted"/>
<keyword evidence="5" id="KW-0547">Nucleotide-binding</keyword>
<dbReference type="PANTHER" id="PTHR43156:SF2">
    <property type="entry name" value="STAGE II SPORULATION PROTEIN E"/>
    <property type="match status" value="1"/>
</dbReference>
<evidence type="ECO:0000256" key="2">
    <source>
        <dbReference type="ARBA" id="ARBA00022553"/>
    </source>
</evidence>
<evidence type="ECO:0000256" key="14">
    <source>
        <dbReference type="ARBA" id="ARBA00075117"/>
    </source>
</evidence>
<feature type="domain" description="PAS" evidence="16">
    <location>
        <begin position="25"/>
        <end position="89"/>
    </location>
</feature>
<sequence>MTVQEPVPPAGAPMPAGAAATSGSVLDLLRVATFVLDTRARIVLWSPEAERLFGYPPEEALGRNAGRLLVQPEHWDLVTEWFRLVMGGAAWTGVFPVRHRDGAVVPTDFRYIRLRDVDGELYVLGLAADAETVRRLDTDLAMSHSLLTQSPVGLALFDKNLRWLRVNPALARINGLPAEAMLGRRMPDVLTGIDTGPVQRAVDRVLATGQPLLDQRSVGRTAADPGHDHIWSVSYYRVDDVAGRPIGVAASAVDVSERHRASVEVAEARERLAVIADASARIGTTLDLRQTARELAEVAVPRLADLAAVDVLDAVLGGEPPPPAGAGDAARFRALAVVSAAENDLTGVWDEVGELASYGPDRVVTRAVADRTPVLLPRLGQALLRTVAKDDAAVRALREAGAHSYLAVPLIARGRVLGAVSLYRTRHHPRPFDDQDRALAAELASRAAIGIDNARLYTRERNAALTLQRSLLPQLPAGYRAIELAARYLPATSETEVGGDWFDVLPLDRGRIALVVGDVMGKGVHAAAIMGQLRSTIRALTRLGLPPGELLGHLDATAEHLGESIATCLYTVCDPDEGRLETACAGHPPPVLVTPGGTAELLEISRGAPLGVGTGAFPGQRRDLPDGAMLAMFTDGLVENRRDPIDTGLHTLLRLLRGAGRRPLEQVCDAVLEGLGRAPLDDIALLLARVHRRASGRPARHRRTPRG</sequence>
<dbReference type="InterPro" id="IPR029016">
    <property type="entry name" value="GAF-like_dom_sf"/>
</dbReference>
<dbReference type="Pfam" id="PF01590">
    <property type="entry name" value="GAF"/>
    <property type="match status" value="1"/>
</dbReference>
<dbReference type="Gene3D" id="3.30.450.20">
    <property type="entry name" value="PAS domain"/>
    <property type="match status" value="2"/>
</dbReference>
<keyword evidence="11" id="KW-0464">Manganese</keyword>
<reference evidence="17 18" key="1">
    <citation type="submission" date="2016-10" db="EMBL/GenBank/DDBJ databases">
        <authorList>
            <person name="de Groot N.N."/>
        </authorList>
    </citation>
    <scope>NUCLEOTIDE SEQUENCE [LARGE SCALE GENOMIC DNA]</scope>
    <source>
        <strain evidence="17 18">CGMCC 4.5739</strain>
    </source>
</reference>
<dbReference type="STRING" id="910347.SAMN05421773_109145"/>
<protein>
    <recommendedName>
        <fullName evidence="1">protein-serine/threonine phosphatase</fullName>
        <ecNumber evidence="1">3.1.3.16</ecNumber>
    </recommendedName>
    <alternativeName>
        <fullName evidence="15">Protein-serine/threonine phosphatase</fullName>
    </alternativeName>
    <alternativeName>
        <fullName evidence="14">Serine/threonine-protein kinase</fullName>
    </alternativeName>
</protein>
<dbReference type="GO" id="GO:0046872">
    <property type="term" value="F:metal ion binding"/>
    <property type="evidence" value="ECO:0007669"/>
    <property type="project" value="UniProtKB-KW"/>
</dbReference>
<evidence type="ECO:0000256" key="4">
    <source>
        <dbReference type="ARBA" id="ARBA00022723"/>
    </source>
</evidence>
<dbReference type="AlphaFoldDB" id="A0A1I1PQX1"/>
<keyword evidence="18" id="KW-1185">Reference proteome</keyword>
<keyword evidence="10" id="KW-0904">Protein phosphatase</keyword>
<name>A0A1I1PQX1_9ACTN</name>
<evidence type="ECO:0000256" key="3">
    <source>
        <dbReference type="ARBA" id="ARBA00022679"/>
    </source>
</evidence>
<keyword evidence="6" id="KW-0418">Kinase</keyword>
<dbReference type="InterPro" id="IPR052016">
    <property type="entry name" value="Bact_Sigma-Reg"/>
</dbReference>
<comment type="function">
    <text evidence="13">Primarily acts as an independent SigF regulator that is sensitive to the osmosensory signal, mediating the cross talk of PknD with the SigF regulon. Possesses both phosphatase and kinase activities. The kinase domain functions as a classic anti-sigma factor-like kinase to phosphorylate the anti-anti-sigma factor domain at the canonical regulatory site, and the phosphatase domain antagonizes this activity.</text>
</comment>
<keyword evidence="3" id="KW-0808">Transferase</keyword>
<dbReference type="SMART" id="SM00331">
    <property type="entry name" value="PP2C_SIG"/>
    <property type="match status" value="1"/>
</dbReference>
<dbReference type="PANTHER" id="PTHR43156">
    <property type="entry name" value="STAGE II SPORULATION PROTEIN E-RELATED"/>
    <property type="match status" value="1"/>
</dbReference>
<dbReference type="InterPro" id="IPR036457">
    <property type="entry name" value="PPM-type-like_dom_sf"/>
</dbReference>
<dbReference type="EMBL" id="FOLM01000009">
    <property type="protein sequence ID" value="SFD08410.1"/>
    <property type="molecule type" value="Genomic_DNA"/>
</dbReference>
<evidence type="ECO:0000256" key="12">
    <source>
        <dbReference type="ARBA" id="ARBA00047761"/>
    </source>
</evidence>
<evidence type="ECO:0000256" key="5">
    <source>
        <dbReference type="ARBA" id="ARBA00022741"/>
    </source>
</evidence>
<keyword evidence="4" id="KW-0479">Metal-binding</keyword>
<keyword evidence="2" id="KW-0597">Phosphoprotein</keyword>
<dbReference type="SMART" id="SM00065">
    <property type="entry name" value="GAF"/>
    <property type="match status" value="1"/>
</dbReference>
<dbReference type="InterPro" id="IPR000014">
    <property type="entry name" value="PAS"/>
</dbReference>
<dbReference type="InterPro" id="IPR013656">
    <property type="entry name" value="PAS_4"/>
</dbReference>
<keyword evidence="7" id="KW-0378">Hydrolase</keyword>
<dbReference type="InterPro" id="IPR001932">
    <property type="entry name" value="PPM-type_phosphatase-like_dom"/>
</dbReference>
<dbReference type="Pfam" id="PF07228">
    <property type="entry name" value="SpoIIE"/>
    <property type="match status" value="1"/>
</dbReference>
<dbReference type="SUPFAM" id="SSF81606">
    <property type="entry name" value="PP2C-like"/>
    <property type="match status" value="1"/>
</dbReference>
<dbReference type="SUPFAM" id="SSF55781">
    <property type="entry name" value="GAF domain-like"/>
    <property type="match status" value="1"/>
</dbReference>
<evidence type="ECO:0000259" key="16">
    <source>
        <dbReference type="PROSITE" id="PS50112"/>
    </source>
</evidence>
<evidence type="ECO:0000256" key="13">
    <source>
        <dbReference type="ARBA" id="ARBA00056274"/>
    </source>
</evidence>
<dbReference type="GO" id="GO:0004722">
    <property type="term" value="F:protein serine/threonine phosphatase activity"/>
    <property type="evidence" value="ECO:0007669"/>
    <property type="project" value="UniProtKB-EC"/>
</dbReference>
<dbReference type="NCBIfam" id="TIGR00229">
    <property type="entry name" value="sensory_box"/>
    <property type="match status" value="2"/>
</dbReference>
<dbReference type="InterPro" id="IPR003018">
    <property type="entry name" value="GAF"/>
</dbReference>
<evidence type="ECO:0000256" key="7">
    <source>
        <dbReference type="ARBA" id="ARBA00022801"/>
    </source>
</evidence>
<dbReference type="Gene3D" id="3.60.40.10">
    <property type="entry name" value="PPM-type phosphatase domain"/>
    <property type="match status" value="1"/>
</dbReference>
<dbReference type="CDD" id="cd00130">
    <property type="entry name" value="PAS"/>
    <property type="match status" value="2"/>
</dbReference>
<dbReference type="InterPro" id="IPR035965">
    <property type="entry name" value="PAS-like_dom_sf"/>
</dbReference>
<dbReference type="FunFam" id="3.30.450.40:FF:000035">
    <property type="entry name" value="PAS sensor protein"/>
    <property type="match status" value="1"/>
</dbReference>
<dbReference type="GO" id="GO:0016301">
    <property type="term" value="F:kinase activity"/>
    <property type="evidence" value="ECO:0007669"/>
    <property type="project" value="UniProtKB-KW"/>
</dbReference>
<evidence type="ECO:0000256" key="11">
    <source>
        <dbReference type="ARBA" id="ARBA00023211"/>
    </source>
</evidence>
<dbReference type="GO" id="GO:0005524">
    <property type="term" value="F:ATP binding"/>
    <property type="evidence" value="ECO:0007669"/>
    <property type="project" value="UniProtKB-KW"/>
</dbReference>
<keyword evidence="8" id="KW-0067">ATP-binding</keyword>
<evidence type="ECO:0000313" key="17">
    <source>
        <dbReference type="EMBL" id="SFD08410.1"/>
    </source>
</evidence>
<accession>A0A1I1PQX1</accession>
<evidence type="ECO:0000256" key="1">
    <source>
        <dbReference type="ARBA" id="ARBA00013081"/>
    </source>
</evidence>
<evidence type="ECO:0000313" key="18">
    <source>
        <dbReference type="Proteomes" id="UP000199207"/>
    </source>
</evidence>
<dbReference type="EC" id="3.1.3.16" evidence="1"/>
<evidence type="ECO:0000256" key="15">
    <source>
        <dbReference type="ARBA" id="ARBA00081350"/>
    </source>
</evidence>
<dbReference type="PROSITE" id="PS50112">
    <property type="entry name" value="PAS"/>
    <property type="match status" value="1"/>
</dbReference>
<dbReference type="FunFam" id="3.30.450.20:FF:000120">
    <property type="entry name" value="PAS domain S-box protein"/>
    <property type="match status" value="1"/>
</dbReference>
<dbReference type="FunFam" id="3.60.40.10:FF:000005">
    <property type="entry name" value="Serine/threonine protein phosphatase"/>
    <property type="match status" value="1"/>
</dbReference>
<evidence type="ECO:0000256" key="6">
    <source>
        <dbReference type="ARBA" id="ARBA00022777"/>
    </source>
</evidence>
<dbReference type="SUPFAM" id="SSF55785">
    <property type="entry name" value="PYP-like sensor domain (PAS domain)"/>
    <property type="match status" value="2"/>
</dbReference>
<keyword evidence="9" id="KW-0460">Magnesium</keyword>
<dbReference type="SMART" id="SM00091">
    <property type="entry name" value="PAS"/>
    <property type="match status" value="2"/>
</dbReference>
<organism evidence="17 18">
    <name type="scientific">Streptomyces aidingensis</name>
    <dbReference type="NCBI Taxonomy" id="910347"/>
    <lineage>
        <taxon>Bacteria</taxon>
        <taxon>Bacillati</taxon>
        <taxon>Actinomycetota</taxon>
        <taxon>Actinomycetes</taxon>
        <taxon>Kitasatosporales</taxon>
        <taxon>Streptomycetaceae</taxon>
        <taxon>Streptomyces</taxon>
    </lineage>
</organism>
<dbReference type="Proteomes" id="UP000199207">
    <property type="component" value="Unassembled WGS sequence"/>
</dbReference>
<comment type="catalytic activity">
    <reaction evidence="12">
        <text>O-phospho-L-seryl-[protein] + H2O = L-seryl-[protein] + phosphate</text>
        <dbReference type="Rhea" id="RHEA:20629"/>
        <dbReference type="Rhea" id="RHEA-COMP:9863"/>
        <dbReference type="Rhea" id="RHEA-COMP:11604"/>
        <dbReference type="ChEBI" id="CHEBI:15377"/>
        <dbReference type="ChEBI" id="CHEBI:29999"/>
        <dbReference type="ChEBI" id="CHEBI:43474"/>
        <dbReference type="ChEBI" id="CHEBI:83421"/>
        <dbReference type="EC" id="3.1.3.16"/>
    </reaction>
</comment>
<dbReference type="RefSeq" id="WP_245834214.1">
    <property type="nucleotide sequence ID" value="NZ_FOLM01000009.1"/>
</dbReference>
<evidence type="ECO:0000256" key="8">
    <source>
        <dbReference type="ARBA" id="ARBA00022840"/>
    </source>
</evidence>